<dbReference type="PANTHER" id="PTHR43763:SF6">
    <property type="entry name" value="XAA-PRO AMINOPEPTIDASE 1"/>
    <property type="match status" value="1"/>
</dbReference>
<sequence>MSEFVPLLYLGALTDRGLVQKEQPVLLGDKTSLVVVHVLGEENVVTVPSPVADMKAIKNSTEIQGFRQCHIHDGAALVCYFAWLEEQLKNGVILSESRGADKLEEFRS</sequence>
<evidence type="ECO:0000313" key="2">
    <source>
        <dbReference type="Proteomes" id="UP000054538"/>
    </source>
</evidence>
<evidence type="ECO:0000313" key="1">
    <source>
        <dbReference type="EMBL" id="KIK90481.1"/>
    </source>
</evidence>
<dbReference type="OrthoDB" id="3060115at2759"/>
<dbReference type="EMBL" id="KN825514">
    <property type="protein sequence ID" value="KIK90481.1"/>
    <property type="molecule type" value="Genomic_DNA"/>
</dbReference>
<dbReference type="SUPFAM" id="SSF55920">
    <property type="entry name" value="Creatinase/aminopeptidase"/>
    <property type="match status" value="1"/>
</dbReference>
<dbReference type="STRING" id="930991.A0A0D0DRP2"/>
<name>A0A0D0DRP2_9AGAM</name>
<dbReference type="Proteomes" id="UP000054538">
    <property type="component" value="Unassembled WGS sequence"/>
</dbReference>
<dbReference type="Gene3D" id="3.90.230.10">
    <property type="entry name" value="Creatinase/methionine aminopeptidase superfamily"/>
    <property type="match status" value="1"/>
</dbReference>
<dbReference type="HOGENOM" id="CLU_2197788_0_0_1"/>
<organism evidence="1 2">
    <name type="scientific">Paxillus rubicundulus Ve08.2h10</name>
    <dbReference type="NCBI Taxonomy" id="930991"/>
    <lineage>
        <taxon>Eukaryota</taxon>
        <taxon>Fungi</taxon>
        <taxon>Dikarya</taxon>
        <taxon>Basidiomycota</taxon>
        <taxon>Agaricomycotina</taxon>
        <taxon>Agaricomycetes</taxon>
        <taxon>Agaricomycetidae</taxon>
        <taxon>Boletales</taxon>
        <taxon>Paxilineae</taxon>
        <taxon>Paxillaceae</taxon>
        <taxon>Paxillus</taxon>
    </lineage>
</organism>
<reference evidence="1 2" key="1">
    <citation type="submission" date="2014-04" db="EMBL/GenBank/DDBJ databases">
        <authorList>
            <consortium name="DOE Joint Genome Institute"/>
            <person name="Kuo A."/>
            <person name="Kohler A."/>
            <person name="Jargeat P."/>
            <person name="Nagy L.G."/>
            <person name="Floudas D."/>
            <person name="Copeland A."/>
            <person name="Barry K.W."/>
            <person name="Cichocki N."/>
            <person name="Veneault-Fourrey C."/>
            <person name="LaButti K."/>
            <person name="Lindquist E.A."/>
            <person name="Lipzen A."/>
            <person name="Lundell T."/>
            <person name="Morin E."/>
            <person name="Murat C."/>
            <person name="Sun H."/>
            <person name="Tunlid A."/>
            <person name="Henrissat B."/>
            <person name="Grigoriev I.V."/>
            <person name="Hibbett D.S."/>
            <person name="Martin F."/>
            <person name="Nordberg H.P."/>
            <person name="Cantor M.N."/>
            <person name="Hua S.X."/>
        </authorList>
    </citation>
    <scope>NUCLEOTIDE SEQUENCE [LARGE SCALE GENOMIC DNA]</scope>
    <source>
        <strain evidence="1 2">Ve08.2h10</strain>
    </source>
</reference>
<dbReference type="PANTHER" id="PTHR43763">
    <property type="entry name" value="XAA-PRO AMINOPEPTIDASE 1"/>
    <property type="match status" value="1"/>
</dbReference>
<dbReference type="AlphaFoldDB" id="A0A0D0DRP2"/>
<proteinExistence type="predicted"/>
<accession>A0A0D0DRP2</accession>
<protein>
    <submittedName>
        <fullName evidence="1">Uncharacterized protein</fullName>
    </submittedName>
</protein>
<reference evidence="2" key="2">
    <citation type="submission" date="2015-01" db="EMBL/GenBank/DDBJ databases">
        <title>Evolutionary Origins and Diversification of the Mycorrhizal Mutualists.</title>
        <authorList>
            <consortium name="DOE Joint Genome Institute"/>
            <consortium name="Mycorrhizal Genomics Consortium"/>
            <person name="Kohler A."/>
            <person name="Kuo A."/>
            <person name="Nagy L.G."/>
            <person name="Floudas D."/>
            <person name="Copeland A."/>
            <person name="Barry K.W."/>
            <person name="Cichocki N."/>
            <person name="Veneault-Fourrey C."/>
            <person name="LaButti K."/>
            <person name="Lindquist E.A."/>
            <person name="Lipzen A."/>
            <person name="Lundell T."/>
            <person name="Morin E."/>
            <person name="Murat C."/>
            <person name="Riley R."/>
            <person name="Ohm R."/>
            <person name="Sun H."/>
            <person name="Tunlid A."/>
            <person name="Henrissat B."/>
            <person name="Grigoriev I.V."/>
            <person name="Hibbett D.S."/>
            <person name="Martin F."/>
        </authorList>
    </citation>
    <scope>NUCLEOTIDE SEQUENCE [LARGE SCALE GENOMIC DNA]</scope>
    <source>
        <strain evidence="2">Ve08.2h10</strain>
    </source>
</reference>
<dbReference type="InterPro" id="IPR036005">
    <property type="entry name" value="Creatinase/aminopeptidase-like"/>
</dbReference>
<gene>
    <name evidence="1" type="ORF">PAXRUDRAFT_14330</name>
</gene>
<keyword evidence="2" id="KW-1185">Reference proteome</keyword>
<dbReference type="InterPro" id="IPR050422">
    <property type="entry name" value="X-Pro_aminopeptidase_P"/>
</dbReference>
<dbReference type="InParanoid" id="A0A0D0DRP2"/>